<proteinExistence type="predicted"/>
<feature type="region of interest" description="Disordered" evidence="1">
    <location>
        <begin position="1"/>
        <end position="76"/>
    </location>
</feature>
<dbReference type="Proteomes" id="UP000216004">
    <property type="component" value="Unassembled WGS sequence"/>
</dbReference>
<evidence type="ECO:0000256" key="1">
    <source>
        <dbReference type="SAM" id="MobiDB-lite"/>
    </source>
</evidence>
<feature type="compositionally biased region" description="Basic and acidic residues" evidence="1">
    <location>
        <begin position="43"/>
        <end position="67"/>
    </location>
</feature>
<sequence length="76" mass="8062">MDPGRRLRGDQTQDEADALDRPGEAVAPAGSQPIVQGQHNLGAHRDKEHGPDDHRAVDLGKEKEHGPKTRPGGGLG</sequence>
<comment type="caution">
    <text evidence="2">The sequence shown here is derived from an EMBL/GenBank/DDBJ whole genome shotgun (WGS) entry which is preliminary data.</text>
</comment>
<evidence type="ECO:0000313" key="3">
    <source>
        <dbReference type="Proteomes" id="UP000216004"/>
    </source>
</evidence>
<accession>A0A261EVK6</accession>
<evidence type="ECO:0000313" key="2">
    <source>
        <dbReference type="EMBL" id="OZG50865.1"/>
    </source>
</evidence>
<name>A0A261EVK6_9BIFI</name>
<dbReference type="EMBL" id="MWWS01000002">
    <property type="protein sequence ID" value="OZG50865.1"/>
    <property type="molecule type" value="Genomic_DNA"/>
</dbReference>
<keyword evidence="3" id="KW-1185">Reference proteome</keyword>
<feature type="compositionally biased region" description="Basic and acidic residues" evidence="1">
    <location>
        <begin position="1"/>
        <end position="11"/>
    </location>
</feature>
<gene>
    <name evidence="2" type="ORF">BOCO_0051</name>
</gene>
<protein>
    <submittedName>
        <fullName evidence="2">Uncharacterized protein</fullName>
    </submittedName>
</protein>
<reference evidence="2 3" key="1">
    <citation type="journal article" date="2017" name="BMC Genomics">
        <title>Comparative genomic and phylogenomic analyses of the Bifidobacteriaceae family.</title>
        <authorList>
            <person name="Lugli G.A."/>
            <person name="Milani C."/>
            <person name="Turroni F."/>
            <person name="Duranti S."/>
            <person name="Mancabelli L."/>
            <person name="Mangifesta M."/>
            <person name="Ferrario C."/>
            <person name="Modesto M."/>
            <person name="Mattarelli P."/>
            <person name="Jiri K."/>
            <person name="van Sinderen D."/>
            <person name="Ventura M."/>
        </authorList>
    </citation>
    <scope>NUCLEOTIDE SEQUENCE [LARGE SCALE GENOMIC DNA]</scope>
    <source>
        <strain evidence="2 3">DSM 22924</strain>
    </source>
</reference>
<dbReference type="AlphaFoldDB" id="A0A261EVK6"/>
<organism evidence="2 3">
    <name type="scientific">Bombiscardovia coagulans</name>
    <dbReference type="NCBI Taxonomy" id="686666"/>
    <lineage>
        <taxon>Bacteria</taxon>
        <taxon>Bacillati</taxon>
        <taxon>Actinomycetota</taxon>
        <taxon>Actinomycetes</taxon>
        <taxon>Bifidobacteriales</taxon>
        <taxon>Bifidobacteriaceae</taxon>
        <taxon>Bombiscardovia</taxon>
    </lineage>
</organism>
<dbReference type="RefSeq" id="WP_094722115.1">
    <property type="nucleotide sequence ID" value="NZ_MWWS01000002.1"/>
</dbReference>